<dbReference type="OrthoDB" id="10614594at2759"/>
<reference evidence="4" key="2">
    <citation type="submission" date="2015-01" db="EMBL/GenBank/DDBJ databases">
        <title>Evolutionary Origins and Diversification of the Mycorrhizal Mutualists.</title>
        <authorList>
            <consortium name="DOE Joint Genome Institute"/>
            <consortium name="Mycorrhizal Genomics Consortium"/>
            <person name="Kohler A."/>
            <person name="Kuo A."/>
            <person name="Nagy L.G."/>
            <person name="Floudas D."/>
            <person name="Copeland A."/>
            <person name="Barry K.W."/>
            <person name="Cichocki N."/>
            <person name="Veneault-Fourrey C."/>
            <person name="LaButti K."/>
            <person name="Lindquist E.A."/>
            <person name="Lipzen A."/>
            <person name="Lundell T."/>
            <person name="Morin E."/>
            <person name="Murat C."/>
            <person name="Riley R."/>
            <person name="Ohm R."/>
            <person name="Sun H."/>
            <person name="Tunlid A."/>
            <person name="Henrissat B."/>
            <person name="Grigoriev I.V."/>
            <person name="Hibbett D.S."/>
            <person name="Martin F."/>
        </authorList>
    </citation>
    <scope>NUCLEOTIDE SEQUENCE [LARGE SCALE GENOMIC DNA]</scope>
    <source>
        <strain evidence="4">Marx 270</strain>
    </source>
</reference>
<gene>
    <name evidence="3" type="ORF">M404DRAFT_25564</name>
</gene>
<evidence type="ECO:0000313" key="4">
    <source>
        <dbReference type="Proteomes" id="UP000054217"/>
    </source>
</evidence>
<name>A0A0C3PBU1_PISTI</name>
<keyword evidence="4" id="KW-1185">Reference proteome</keyword>
<dbReference type="HOGENOM" id="CLU_1579172_0_0_1"/>
<organism evidence="3 4">
    <name type="scientific">Pisolithus tinctorius Marx 270</name>
    <dbReference type="NCBI Taxonomy" id="870435"/>
    <lineage>
        <taxon>Eukaryota</taxon>
        <taxon>Fungi</taxon>
        <taxon>Dikarya</taxon>
        <taxon>Basidiomycota</taxon>
        <taxon>Agaricomycotina</taxon>
        <taxon>Agaricomycetes</taxon>
        <taxon>Agaricomycetidae</taxon>
        <taxon>Boletales</taxon>
        <taxon>Sclerodermatineae</taxon>
        <taxon>Pisolithaceae</taxon>
        <taxon>Pisolithus</taxon>
    </lineage>
</organism>
<keyword evidence="1" id="KW-0862">Zinc</keyword>
<sequence length="169" mass="19169">MNVDQIQLNGALSETNVASVLPTEIRGPQDIVQGLAVWDAFSCDHCPKIYTTEQKIQDHHQREHKNITAPRAWRMCRAQSMNAQGYGTHHILWEVKEPAVADAKDISTGALANSLLKELEQDFCIPPQANQDFCIPPQANQDERMITPWLMTTRWHEYLATAPHEVETL</sequence>
<proteinExistence type="predicted"/>
<dbReference type="PROSITE" id="PS00028">
    <property type="entry name" value="ZINC_FINGER_C2H2_1"/>
    <property type="match status" value="1"/>
</dbReference>
<dbReference type="GO" id="GO:0008270">
    <property type="term" value="F:zinc ion binding"/>
    <property type="evidence" value="ECO:0007669"/>
    <property type="project" value="UniProtKB-KW"/>
</dbReference>
<accession>A0A0C3PBU1</accession>
<dbReference type="Proteomes" id="UP000054217">
    <property type="component" value="Unassembled WGS sequence"/>
</dbReference>
<keyword evidence="1" id="KW-0863">Zinc-finger</keyword>
<dbReference type="InParanoid" id="A0A0C3PBU1"/>
<protein>
    <recommendedName>
        <fullName evidence="2">C2H2-type domain-containing protein</fullName>
    </recommendedName>
</protein>
<reference evidence="3 4" key="1">
    <citation type="submission" date="2014-04" db="EMBL/GenBank/DDBJ databases">
        <authorList>
            <consortium name="DOE Joint Genome Institute"/>
            <person name="Kuo A."/>
            <person name="Kohler A."/>
            <person name="Costa M.D."/>
            <person name="Nagy L.G."/>
            <person name="Floudas D."/>
            <person name="Copeland A."/>
            <person name="Barry K.W."/>
            <person name="Cichocki N."/>
            <person name="Veneault-Fourrey C."/>
            <person name="LaButti K."/>
            <person name="Lindquist E.A."/>
            <person name="Lipzen A."/>
            <person name="Lundell T."/>
            <person name="Morin E."/>
            <person name="Murat C."/>
            <person name="Sun H."/>
            <person name="Tunlid A."/>
            <person name="Henrissat B."/>
            <person name="Grigoriev I.V."/>
            <person name="Hibbett D.S."/>
            <person name="Martin F."/>
            <person name="Nordberg H.P."/>
            <person name="Cantor M.N."/>
            <person name="Hua S.X."/>
        </authorList>
    </citation>
    <scope>NUCLEOTIDE SEQUENCE [LARGE SCALE GENOMIC DNA]</scope>
    <source>
        <strain evidence="3 4">Marx 270</strain>
    </source>
</reference>
<evidence type="ECO:0000259" key="2">
    <source>
        <dbReference type="PROSITE" id="PS50157"/>
    </source>
</evidence>
<dbReference type="EMBL" id="KN831967">
    <property type="protein sequence ID" value="KIO05441.1"/>
    <property type="molecule type" value="Genomic_DNA"/>
</dbReference>
<dbReference type="InterPro" id="IPR013087">
    <property type="entry name" value="Znf_C2H2_type"/>
</dbReference>
<evidence type="ECO:0000313" key="3">
    <source>
        <dbReference type="EMBL" id="KIO05441.1"/>
    </source>
</evidence>
<dbReference type="AlphaFoldDB" id="A0A0C3PBU1"/>
<dbReference type="PROSITE" id="PS50157">
    <property type="entry name" value="ZINC_FINGER_C2H2_2"/>
    <property type="match status" value="1"/>
</dbReference>
<keyword evidence="1" id="KW-0479">Metal-binding</keyword>
<evidence type="ECO:0000256" key="1">
    <source>
        <dbReference type="PROSITE-ProRule" id="PRU00042"/>
    </source>
</evidence>
<feature type="domain" description="C2H2-type" evidence="2">
    <location>
        <begin position="41"/>
        <end position="69"/>
    </location>
</feature>